<dbReference type="EMBL" id="JAPDFL010000001">
    <property type="protein sequence ID" value="MCW1933689.1"/>
    <property type="molecule type" value="Genomic_DNA"/>
</dbReference>
<accession>A0ABT3H1H0</accession>
<dbReference type="RefSeq" id="WP_264506569.1">
    <property type="nucleotide sequence ID" value="NZ_JAPDFL010000001.1"/>
</dbReference>
<keyword evidence="3" id="KW-1185">Reference proteome</keyword>
<feature type="domain" description="Glycosyltransferase 61 catalytic" evidence="1">
    <location>
        <begin position="92"/>
        <end position="259"/>
    </location>
</feature>
<evidence type="ECO:0000313" key="3">
    <source>
        <dbReference type="Proteomes" id="UP001208938"/>
    </source>
</evidence>
<comment type="caution">
    <text evidence="2">The sequence shown here is derived from an EMBL/GenBank/DDBJ whole genome shotgun (WGS) entry which is preliminary data.</text>
</comment>
<name>A0ABT3H1H0_9RHOB</name>
<gene>
    <name evidence="2" type="ORF">OKW52_15835</name>
</gene>
<dbReference type="Proteomes" id="UP001208938">
    <property type="component" value="Unassembled WGS sequence"/>
</dbReference>
<reference evidence="2 3" key="1">
    <citation type="submission" date="2022-10" db="EMBL/GenBank/DDBJ databases">
        <title>Pararhodobacter sp. nov., isolated from marine algae.</title>
        <authorList>
            <person name="Choi B.J."/>
            <person name="Kim J.M."/>
            <person name="Lee J.K."/>
            <person name="Choi D.G."/>
            <person name="Jeon C.O."/>
        </authorList>
    </citation>
    <scope>NUCLEOTIDE SEQUENCE [LARGE SCALE GENOMIC DNA]</scope>
    <source>
        <strain evidence="2 3">ZQ420</strain>
    </source>
</reference>
<sequence>MPDMSQPRREEPDAADARLHHLPAMVSFDNVLVQGYARAFSPGVFWPNFQADGLQRHFRNGAPICERPEPPEEPPVRFRGEAVFLGANGSHFGHSCAEIVPRFLQSKTDHPDLPFILTGRLGHAEETTPTPVMSALLGWFGIDQQRVKIITAPTVFDRLHVAAQAEHLNGARPYDAYLDLLDALYVRNGLESIDSDYVYVSRAQLRPGYGIHAGESYLCTLLEAAGVRILYPERSPLRLQLALYAGAKRLIFAEGSALHGRQLLGRFPQHIDILERRKKKKKFAVNQLAPRCDALTYVSATARNLTFKTDTGDGDLFRALALYDVDAVLTYFDAIGLPLKRLWDQTAFAKAQDDAILAWVRGIHGLRNKNHPATGTGDDVIDQLKDAGLGHLEADVRQIVAGVTRID</sequence>
<dbReference type="InterPro" id="IPR049625">
    <property type="entry name" value="Glyco_transf_61_cat"/>
</dbReference>
<dbReference type="Pfam" id="PF04577">
    <property type="entry name" value="Glyco_transf_61"/>
    <property type="match status" value="1"/>
</dbReference>
<protein>
    <submittedName>
        <fullName evidence="2">Glycosyltransferase family 61 protein</fullName>
    </submittedName>
</protein>
<evidence type="ECO:0000313" key="2">
    <source>
        <dbReference type="EMBL" id="MCW1933689.1"/>
    </source>
</evidence>
<organism evidence="2 3">
    <name type="scientific">Pararhodobacter zhoushanensis</name>
    <dbReference type="NCBI Taxonomy" id="2479545"/>
    <lineage>
        <taxon>Bacteria</taxon>
        <taxon>Pseudomonadati</taxon>
        <taxon>Pseudomonadota</taxon>
        <taxon>Alphaproteobacteria</taxon>
        <taxon>Rhodobacterales</taxon>
        <taxon>Paracoccaceae</taxon>
        <taxon>Pararhodobacter</taxon>
    </lineage>
</organism>
<evidence type="ECO:0000259" key="1">
    <source>
        <dbReference type="Pfam" id="PF04577"/>
    </source>
</evidence>
<proteinExistence type="predicted"/>